<dbReference type="RefSeq" id="WP_201853091.1">
    <property type="nucleotide sequence ID" value="NZ_JAERRG010000009.1"/>
</dbReference>
<feature type="domain" description="DUF5753" evidence="1">
    <location>
        <begin position="106"/>
        <end position="287"/>
    </location>
</feature>
<dbReference type="InterPro" id="IPR043917">
    <property type="entry name" value="DUF5753"/>
</dbReference>
<dbReference type="Pfam" id="PF19054">
    <property type="entry name" value="DUF5753"/>
    <property type="match status" value="1"/>
</dbReference>
<evidence type="ECO:0000259" key="1">
    <source>
        <dbReference type="Pfam" id="PF19054"/>
    </source>
</evidence>
<sequence length="292" mass="33056">MIEDIESATPALCRLHLASELRQLRLEAGVKAGDVVRTLVWSPSKLNRLESAENGMVEPADVIALCKIYQADDETLAILKGYAEVTKTKKDWWNSSKYRPAVRPQFRAFLGLEATAATLHTYQSEFVPGLLQTEAYVRVIHQRAHEGLSPEEIDRLVAVRMARQEVLTRKRAPLRLTAVINEAVLRRRVGNETVMREQLAHIAKVASWTNVRVQVVPFEAGEHDGMNGSFSVLQFPDRVLKPIVYLENLADTWVIRRETDVHRYEEVFNELEALAPGAQESLSMIKKASKEF</sequence>
<evidence type="ECO:0000313" key="2">
    <source>
        <dbReference type="EMBL" id="MBL1115296.1"/>
    </source>
</evidence>
<gene>
    <name evidence="2" type="ORF">JK364_23280</name>
</gene>
<proteinExistence type="predicted"/>
<keyword evidence="3" id="KW-1185">Reference proteome</keyword>
<protein>
    <submittedName>
        <fullName evidence="2">Helix-turn-helix domain-containing protein</fullName>
    </submittedName>
</protein>
<name>A0ABS1PS81_9ACTN</name>
<dbReference type="Proteomes" id="UP000621510">
    <property type="component" value="Unassembled WGS sequence"/>
</dbReference>
<evidence type="ECO:0000313" key="3">
    <source>
        <dbReference type="Proteomes" id="UP000621510"/>
    </source>
</evidence>
<accession>A0ABS1PS81</accession>
<dbReference type="Pfam" id="PF13560">
    <property type="entry name" value="HTH_31"/>
    <property type="match status" value="1"/>
</dbReference>
<dbReference type="EMBL" id="JAERRG010000009">
    <property type="protein sequence ID" value="MBL1115296.1"/>
    <property type="molecule type" value="Genomic_DNA"/>
</dbReference>
<organism evidence="2 3">
    <name type="scientific">Streptomyces endocoffeicus</name>
    <dbReference type="NCBI Taxonomy" id="2898945"/>
    <lineage>
        <taxon>Bacteria</taxon>
        <taxon>Bacillati</taxon>
        <taxon>Actinomycetota</taxon>
        <taxon>Actinomycetes</taxon>
        <taxon>Kitasatosporales</taxon>
        <taxon>Streptomycetaceae</taxon>
        <taxon>Streptomyces</taxon>
    </lineage>
</organism>
<comment type="caution">
    <text evidence="2">The sequence shown here is derived from an EMBL/GenBank/DDBJ whole genome shotgun (WGS) entry which is preliminary data.</text>
</comment>
<reference evidence="2 3" key="1">
    <citation type="submission" date="2021-01" db="EMBL/GenBank/DDBJ databases">
        <title>WGS of actinomycetes isolated from Thailand.</title>
        <authorList>
            <person name="Thawai C."/>
        </authorList>
    </citation>
    <scope>NUCLEOTIDE SEQUENCE [LARGE SCALE GENOMIC DNA]</scope>
    <source>
        <strain evidence="2 3">CA3R110</strain>
    </source>
</reference>